<keyword evidence="2" id="KW-1185">Reference proteome</keyword>
<sequence>MIRKNTPAQSMVWRGLKIFGKISLLALQAIVVFASDEKDKPNYVAGKATELYEDGAISGSEHARHIHGD</sequence>
<dbReference type="RefSeq" id="WP_045106783.1">
    <property type="nucleotide sequence ID" value="NZ_LN681225.1"/>
</dbReference>
<dbReference type="AlphaFoldDB" id="A0A0A8UY28"/>
<dbReference type="PATRIC" id="fig|449.7.peg.2562"/>
<reference evidence="2" key="1">
    <citation type="submission" date="2014-09" db="EMBL/GenBank/DDBJ databases">
        <authorList>
            <person name="Gomez-Valero L."/>
        </authorList>
    </citation>
    <scope>NUCLEOTIDE SEQUENCE [LARGE SCALE GENOMIC DNA]</scope>
    <source>
        <strain evidence="2">ATCC35250</strain>
    </source>
</reference>
<gene>
    <name evidence="1" type="ORF">LHA_2626</name>
</gene>
<evidence type="ECO:0000313" key="1">
    <source>
        <dbReference type="EMBL" id="CEK11629.1"/>
    </source>
</evidence>
<dbReference type="EMBL" id="LN681225">
    <property type="protein sequence ID" value="CEK11629.1"/>
    <property type="molecule type" value="Genomic_DNA"/>
</dbReference>
<name>A0A0A8UY28_LEGHA</name>
<organism evidence="1 2">
    <name type="scientific">Legionella hackeliae</name>
    <dbReference type="NCBI Taxonomy" id="449"/>
    <lineage>
        <taxon>Bacteria</taxon>
        <taxon>Pseudomonadati</taxon>
        <taxon>Pseudomonadota</taxon>
        <taxon>Gammaproteobacteria</taxon>
        <taxon>Legionellales</taxon>
        <taxon>Legionellaceae</taxon>
        <taxon>Legionella</taxon>
    </lineage>
</organism>
<proteinExistence type="predicted"/>
<dbReference type="Proteomes" id="UP000032803">
    <property type="component" value="Chromosome I"/>
</dbReference>
<dbReference type="OrthoDB" id="5642051at2"/>
<protein>
    <submittedName>
        <fullName evidence="1">Uncharacterized protein</fullName>
    </submittedName>
</protein>
<evidence type="ECO:0000313" key="2">
    <source>
        <dbReference type="Proteomes" id="UP000032803"/>
    </source>
</evidence>
<dbReference type="STRING" id="449.LHA_2626"/>
<dbReference type="KEGG" id="lha:LHA_2626"/>
<dbReference type="HOGENOM" id="CLU_203879_0_0_6"/>
<accession>A0A0A8UY28</accession>